<feature type="chain" id="PRO_5041634923" description="Granulins domain-containing protein" evidence="2">
    <location>
        <begin position="25"/>
        <end position="123"/>
    </location>
</feature>
<feature type="domain" description="Granulins" evidence="3">
    <location>
        <begin position="52"/>
        <end position="84"/>
    </location>
</feature>
<protein>
    <recommendedName>
        <fullName evidence="3">Granulins domain-containing protein</fullName>
    </recommendedName>
</protein>
<keyword evidence="1" id="KW-1015">Disulfide bond</keyword>
<feature type="signal peptide" evidence="2">
    <location>
        <begin position="1"/>
        <end position="24"/>
    </location>
</feature>
<evidence type="ECO:0000313" key="4">
    <source>
        <dbReference type="EMBL" id="KAK2721123.1"/>
    </source>
</evidence>
<dbReference type="InterPro" id="IPR037277">
    <property type="entry name" value="Granulin_sf"/>
</dbReference>
<feature type="non-terminal residue" evidence="4">
    <location>
        <position position="1"/>
    </location>
</feature>
<dbReference type="EMBL" id="JAVRJZ010000006">
    <property type="protein sequence ID" value="KAK2721123.1"/>
    <property type="molecule type" value="Genomic_DNA"/>
</dbReference>
<sequence length="123" mass="13738">IFWIKNMNGKLFIVLFAVLTFVLANDNLELPNDDLAPSSSKCSSGTYCYNGQWLSCCPHPGGICCSMYTCCPRGYQCDLTGNYCYRFNQASDSNPFSDALSMMKSYEEIKAEKLQKIAILPAK</sequence>
<reference evidence="4" key="1">
    <citation type="submission" date="2023-07" db="EMBL/GenBank/DDBJ databases">
        <title>Chromosome-level genome assembly of Artemia franciscana.</title>
        <authorList>
            <person name="Jo E."/>
        </authorList>
    </citation>
    <scope>NUCLEOTIDE SEQUENCE</scope>
    <source>
        <tissue evidence="4">Whole body</tissue>
    </source>
</reference>
<comment type="caution">
    <text evidence="4">The sequence shown here is derived from an EMBL/GenBank/DDBJ whole genome shotgun (WGS) entry which is preliminary data.</text>
</comment>
<keyword evidence="5" id="KW-1185">Reference proteome</keyword>
<name>A0AA88L7C9_ARTSF</name>
<keyword evidence="2" id="KW-0732">Signal</keyword>
<evidence type="ECO:0000313" key="5">
    <source>
        <dbReference type="Proteomes" id="UP001187531"/>
    </source>
</evidence>
<gene>
    <name evidence="4" type="ORF">QYM36_003410</name>
</gene>
<dbReference type="Gene3D" id="2.10.25.160">
    <property type="entry name" value="Granulin"/>
    <property type="match status" value="1"/>
</dbReference>
<dbReference type="AlphaFoldDB" id="A0AA88L7C9"/>
<proteinExistence type="predicted"/>
<evidence type="ECO:0000259" key="3">
    <source>
        <dbReference type="Pfam" id="PF00396"/>
    </source>
</evidence>
<accession>A0AA88L7C9</accession>
<evidence type="ECO:0000256" key="2">
    <source>
        <dbReference type="SAM" id="SignalP"/>
    </source>
</evidence>
<dbReference type="Pfam" id="PF00396">
    <property type="entry name" value="Granulin"/>
    <property type="match status" value="1"/>
</dbReference>
<organism evidence="4 5">
    <name type="scientific">Artemia franciscana</name>
    <name type="common">Brine shrimp</name>
    <name type="synonym">Artemia sanfranciscana</name>
    <dbReference type="NCBI Taxonomy" id="6661"/>
    <lineage>
        <taxon>Eukaryota</taxon>
        <taxon>Metazoa</taxon>
        <taxon>Ecdysozoa</taxon>
        <taxon>Arthropoda</taxon>
        <taxon>Crustacea</taxon>
        <taxon>Branchiopoda</taxon>
        <taxon>Anostraca</taxon>
        <taxon>Artemiidae</taxon>
        <taxon>Artemia</taxon>
    </lineage>
</organism>
<dbReference type="Proteomes" id="UP001187531">
    <property type="component" value="Unassembled WGS sequence"/>
</dbReference>
<dbReference type="InterPro" id="IPR000118">
    <property type="entry name" value="Granulin"/>
</dbReference>
<evidence type="ECO:0000256" key="1">
    <source>
        <dbReference type="ARBA" id="ARBA00023157"/>
    </source>
</evidence>